<feature type="transmembrane region" description="Helical" evidence="1">
    <location>
        <begin position="106"/>
        <end position="135"/>
    </location>
</feature>
<proteinExistence type="predicted"/>
<name>A0A1M6HK25_9FLAO</name>
<keyword evidence="1" id="KW-0472">Membrane</keyword>
<feature type="transmembrane region" description="Helical" evidence="1">
    <location>
        <begin position="7"/>
        <end position="29"/>
    </location>
</feature>
<sequence>MKEKVRLQIIVLWLLLSIGFILHNGYHLAEMFFGIDIKNPEANGEIPTSVHLFKILLELPLLVIILASLYTTSKTFLRFSFVWSLLLCLVNGWHCIETLQHESSDFSQVALLLIVFIVNFTLVLWLYAVCLPWQFLPKKLREWNWAKHQQYWYGKWHLYLGLIAGSILVVVGLTGSILVFQDEIDSALNPELFEVKPTQQRIPMAEMANLVRQRYPDRKFNYVNITNDDVPNSTYQFRDLEAKTEFFVNPYTGEICGKRLTNSSFIRTVMNIHMTLLIPEVGKYIVGFSALCLLILTITGIRLWLPANIRKWKQWKEALTVKLGASFKRQNLDWHNVLGFYSAPVVVVLSLTGFVITFNSMFIGFMFMLNGKSPDALQQIFDNKSVYQPTVQKLSAKEIITKAGKPYKNAYLESIAFSKDSLGTYMLMYNAPGTAKTGHLTMMAVDQYSGKVLMNSNRDFPPVGASYVNWTIPLHYGTFGGWPTRILACLGGLIPLAMYITGFIIWWPRLKKRQKSGEKVLTAHQIAKAKVKIHEKRLHHLPLATYCLHHFKKGLKYGLYLLVCSAVCAILYGLLSGIVIAPTLYVVYYIGIAVLVNFVVALSVLLFQTLFLLPFGKSYRKLYKYAVWSVSVLLVFVPIIYLVNNHLGLLFI</sequence>
<reference evidence="2 3" key="1">
    <citation type="submission" date="2016-11" db="EMBL/GenBank/DDBJ databases">
        <authorList>
            <person name="Jaros S."/>
            <person name="Januszkiewicz K."/>
            <person name="Wedrychowicz H."/>
        </authorList>
    </citation>
    <scope>NUCLEOTIDE SEQUENCE [LARGE SCALE GENOMIC DNA]</scope>
    <source>
        <strain evidence="2 3">DSM 25479</strain>
    </source>
</reference>
<feature type="transmembrane region" description="Helical" evidence="1">
    <location>
        <begin position="156"/>
        <end position="180"/>
    </location>
</feature>
<dbReference type="Pfam" id="PF03929">
    <property type="entry name" value="PepSY_TM"/>
    <property type="match status" value="1"/>
</dbReference>
<dbReference type="PANTHER" id="PTHR34219:SF3">
    <property type="entry name" value="BLL7967 PROTEIN"/>
    <property type="match status" value="1"/>
</dbReference>
<dbReference type="STRING" id="1118202.SAMN05443429_1137"/>
<evidence type="ECO:0000313" key="2">
    <source>
        <dbReference type="EMBL" id="SHJ22596.1"/>
    </source>
</evidence>
<keyword evidence="1" id="KW-0812">Transmembrane</keyword>
<organism evidence="2 3">
    <name type="scientific">Cruoricaptor ignavus</name>
    <dbReference type="NCBI Taxonomy" id="1118202"/>
    <lineage>
        <taxon>Bacteria</taxon>
        <taxon>Pseudomonadati</taxon>
        <taxon>Bacteroidota</taxon>
        <taxon>Flavobacteriia</taxon>
        <taxon>Flavobacteriales</taxon>
        <taxon>Weeksellaceae</taxon>
        <taxon>Cruoricaptor</taxon>
    </lineage>
</organism>
<dbReference type="AlphaFoldDB" id="A0A1M6HK25"/>
<dbReference type="PANTHER" id="PTHR34219">
    <property type="entry name" value="IRON-REGULATED INNER MEMBRANE PROTEIN-RELATED"/>
    <property type="match status" value="1"/>
</dbReference>
<dbReference type="EMBL" id="FQYI01000013">
    <property type="protein sequence ID" value="SHJ22596.1"/>
    <property type="molecule type" value="Genomic_DNA"/>
</dbReference>
<feature type="transmembrane region" description="Helical" evidence="1">
    <location>
        <begin position="284"/>
        <end position="305"/>
    </location>
</feature>
<feature type="transmembrane region" description="Helical" evidence="1">
    <location>
        <begin position="625"/>
        <end position="643"/>
    </location>
</feature>
<feature type="transmembrane region" description="Helical" evidence="1">
    <location>
        <begin position="76"/>
        <end position="94"/>
    </location>
</feature>
<accession>A0A1M6HK25</accession>
<evidence type="ECO:0000313" key="3">
    <source>
        <dbReference type="Proteomes" id="UP000184335"/>
    </source>
</evidence>
<dbReference type="RefSeq" id="WP_221404011.1">
    <property type="nucleotide sequence ID" value="NZ_FQYI01000013.1"/>
</dbReference>
<feature type="transmembrane region" description="Helical" evidence="1">
    <location>
        <begin position="559"/>
        <end position="580"/>
    </location>
</feature>
<feature type="transmembrane region" description="Helical" evidence="1">
    <location>
        <begin position="338"/>
        <end position="367"/>
    </location>
</feature>
<evidence type="ECO:0000256" key="1">
    <source>
        <dbReference type="SAM" id="Phobius"/>
    </source>
</evidence>
<dbReference type="Proteomes" id="UP000184335">
    <property type="component" value="Unassembled WGS sequence"/>
</dbReference>
<feature type="transmembrane region" description="Helical" evidence="1">
    <location>
        <begin position="485"/>
        <end position="507"/>
    </location>
</feature>
<dbReference type="InterPro" id="IPR005625">
    <property type="entry name" value="PepSY-ass_TM"/>
</dbReference>
<feature type="transmembrane region" description="Helical" evidence="1">
    <location>
        <begin position="49"/>
        <end position="69"/>
    </location>
</feature>
<keyword evidence="1" id="KW-1133">Transmembrane helix</keyword>
<gene>
    <name evidence="2" type="ORF">SAMN05443429_1137</name>
</gene>
<keyword evidence="3" id="KW-1185">Reference proteome</keyword>
<protein>
    <submittedName>
        <fullName evidence="2">Uncharacterized iron-regulated membrane protein</fullName>
    </submittedName>
</protein>
<feature type="transmembrane region" description="Helical" evidence="1">
    <location>
        <begin position="586"/>
        <end position="613"/>
    </location>
</feature>